<protein>
    <submittedName>
        <fullName evidence="5">Phospholipid-binding lipoprotein MlaA</fullName>
    </submittedName>
</protein>
<dbReference type="PANTHER" id="PTHR30035:SF3">
    <property type="entry name" value="INTERMEMBRANE PHOSPHOLIPID TRANSPORT SYSTEM LIPOPROTEIN MLAA"/>
    <property type="match status" value="1"/>
</dbReference>
<keyword evidence="2 4" id="KW-0732">Signal</keyword>
<reference evidence="5 6" key="1">
    <citation type="submission" date="2019-02" db="EMBL/GenBank/DDBJ databases">
        <title>Genomic Encyclopedia of Type Strains, Phase IV (KMG-IV): sequencing the most valuable type-strain genomes for metagenomic binning, comparative biology and taxonomic classification.</title>
        <authorList>
            <person name="Goeker M."/>
        </authorList>
    </citation>
    <scope>NUCLEOTIDE SEQUENCE [LARGE SCALE GENOMIC DNA]</scope>
    <source>
        <strain evidence="5 6">DSM 23814</strain>
    </source>
</reference>
<evidence type="ECO:0000256" key="1">
    <source>
        <dbReference type="ARBA" id="ARBA00010634"/>
    </source>
</evidence>
<feature type="compositionally biased region" description="Low complexity" evidence="3">
    <location>
        <begin position="307"/>
        <end position="324"/>
    </location>
</feature>
<feature type="signal peptide" evidence="4">
    <location>
        <begin position="1"/>
        <end position="22"/>
    </location>
</feature>
<feature type="compositionally biased region" description="Polar residues" evidence="3">
    <location>
        <begin position="242"/>
        <end position="253"/>
    </location>
</feature>
<gene>
    <name evidence="5" type="ORF">EV681_0637</name>
</gene>
<evidence type="ECO:0000256" key="3">
    <source>
        <dbReference type="SAM" id="MobiDB-lite"/>
    </source>
</evidence>
<evidence type="ECO:0000313" key="5">
    <source>
        <dbReference type="EMBL" id="RZT98858.1"/>
    </source>
</evidence>
<evidence type="ECO:0000313" key="6">
    <source>
        <dbReference type="Proteomes" id="UP000293398"/>
    </source>
</evidence>
<organism evidence="5 6">
    <name type="scientific">Advenella incenata</name>
    <dbReference type="NCBI Taxonomy" id="267800"/>
    <lineage>
        <taxon>Bacteria</taxon>
        <taxon>Pseudomonadati</taxon>
        <taxon>Pseudomonadota</taxon>
        <taxon>Betaproteobacteria</taxon>
        <taxon>Burkholderiales</taxon>
        <taxon>Alcaligenaceae</taxon>
    </lineage>
</organism>
<dbReference type="Pfam" id="PF04333">
    <property type="entry name" value="MlaA"/>
    <property type="match status" value="1"/>
</dbReference>
<dbReference type="InterPro" id="IPR007428">
    <property type="entry name" value="MlaA"/>
</dbReference>
<dbReference type="OrthoDB" id="9785326at2"/>
<sequence length="331" mass="34165">MKQTQIRLVGLASALVVLAGCASVKNPTPGDPLEGYNRNMFAFNDAVDRNLLTPVAKGYQAVVPSPVRTCVTNIFNNFGDIWSGVNSFLQGRGLDSVNTFGRVLFNSTMGLGGCIDVASMKGAPRIQNDFGTTLGVWGIGQGPYFVLPLLGPSTIRDTAGTVGDGFGGSAVYASPGAISDVPVRNTVWGISIVNSRANLLNASDLMNDVALDRYSFLRDAYLQRRQALLNQKLGPVVLDQPDGQNKAGSSNLPSYDDPEAGSAGAAGVAANPNVPVYDDPEAAPAGDAAQSASRPATEPSAAVGQKPAGAPASAPANADPSVPVYTDPEGK</sequence>
<dbReference type="PANTHER" id="PTHR30035">
    <property type="entry name" value="LIPOPROTEIN VACJ-RELATED"/>
    <property type="match status" value="1"/>
</dbReference>
<dbReference type="GO" id="GO:0016020">
    <property type="term" value="C:membrane"/>
    <property type="evidence" value="ECO:0007669"/>
    <property type="project" value="InterPro"/>
</dbReference>
<dbReference type="AlphaFoldDB" id="A0A4Q7VRK2"/>
<feature type="chain" id="PRO_5020940636" evidence="4">
    <location>
        <begin position="23"/>
        <end position="331"/>
    </location>
</feature>
<evidence type="ECO:0000256" key="4">
    <source>
        <dbReference type="SAM" id="SignalP"/>
    </source>
</evidence>
<dbReference type="GO" id="GO:0120010">
    <property type="term" value="P:intermembrane phospholipid transfer"/>
    <property type="evidence" value="ECO:0007669"/>
    <property type="project" value="TreeGrafter"/>
</dbReference>
<dbReference type="PRINTS" id="PR01805">
    <property type="entry name" value="VACJLIPOPROT"/>
</dbReference>
<dbReference type="Proteomes" id="UP000293398">
    <property type="component" value="Unassembled WGS sequence"/>
</dbReference>
<accession>A0A4Q7VRK2</accession>
<keyword evidence="6" id="KW-1185">Reference proteome</keyword>
<comment type="caution">
    <text evidence="5">The sequence shown here is derived from an EMBL/GenBank/DDBJ whole genome shotgun (WGS) entry which is preliminary data.</text>
</comment>
<keyword evidence="5" id="KW-0449">Lipoprotein</keyword>
<feature type="region of interest" description="Disordered" evidence="3">
    <location>
        <begin position="239"/>
        <end position="331"/>
    </location>
</feature>
<comment type="similarity">
    <text evidence="1">Belongs to the MlaA family.</text>
</comment>
<name>A0A4Q7VRK2_9BURK</name>
<evidence type="ECO:0000256" key="2">
    <source>
        <dbReference type="ARBA" id="ARBA00022729"/>
    </source>
</evidence>
<proteinExistence type="inferred from homology"/>
<dbReference type="EMBL" id="SHKO01000001">
    <property type="protein sequence ID" value="RZT98858.1"/>
    <property type="molecule type" value="Genomic_DNA"/>
</dbReference>
<feature type="compositionally biased region" description="Low complexity" evidence="3">
    <location>
        <begin position="260"/>
        <end position="293"/>
    </location>
</feature>
<dbReference type="RefSeq" id="WP_130303281.1">
    <property type="nucleotide sequence ID" value="NZ_SHKO01000001.1"/>
</dbReference>
<dbReference type="PROSITE" id="PS51257">
    <property type="entry name" value="PROKAR_LIPOPROTEIN"/>
    <property type="match status" value="1"/>
</dbReference>